<dbReference type="EMBL" id="ML975160">
    <property type="protein sequence ID" value="KAF1811763.1"/>
    <property type="molecule type" value="Genomic_DNA"/>
</dbReference>
<dbReference type="GO" id="GO:0016020">
    <property type="term" value="C:membrane"/>
    <property type="evidence" value="ECO:0007669"/>
    <property type="project" value="UniProtKB-SubCell"/>
</dbReference>
<reference evidence="9" key="2">
    <citation type="submission" date="2020-04" db="EMBL/GenBank/DDBJ databases">
        <authorList>
            <consortium name="NCBI Genome Project"/>
        </authorList>
    </citation>
    <scope>NUCLEOTIDE SEQUENCE</scope>
    <source>
        <strain evidence="9">CBS 781.70</strain>
    </source>
</reference>
<comment type="subcellular location">
    <subcellularLocation>
        <location evidence="1">Membrane</location>
        <topology evidence="1">Multi-pass membrane protein</topology>
    </subcellularLocation>
</comment>
<proteinExistence type="predicted"/>
<dbReference type="SUPFAM" id="SSF161098">
    <property type="entry name" value="MetI-like"/>
    <property type="match status" value="1"/>
</dbReference>
<dbReference type="GeneID" id="54417035"/>
<evidence type="ECO:0000256" key="1">
    <source>
        <dbReference type="ARBA" id="ARBA00004141"/>
    </source>
</evidence>
<accession>A0A6G1G150</accession>
<reference evidence="9" key="3">
    <citation type="submission" date="2025-04" db="UniProtKB">
        <authorList>
            <consortium name="RefSeq"/>
        </authorList>
    </citation>
    <scope>IDENTIFICATION</scope>
    <source>
        <strain evidence="9">CBS 781.70</strain>
    </source>
</reference>
<evidence type="ECO:0000313" key="7">
    <source>
        <dbReference type="EMBL" id="KAF1811763.1"/>
    </source>
</evidence>
<dbReference type="InterPro" id="IPR035906">
    <property type="entry name" value="MetI-like_sf"/>
</dbReference>
<evidence type="ECO:0000256" key="5">
    <source>
        <dbReference type="SAM" id="Phobius"/>
    </source>
</evidence>
<feature type="transmembrane region" description="Helical" evidence="5">
    <location>
        <begin position="63"/>
        <end position="82"/>
    </location>
</feature>
<reference evidence="7 9" key="1">
    <citation type="submission" date="2020-01" db="EMBL/GenBank/DDBJ databases">
        <authorList>
            <consortium name="DOE Joint Genome Institute"/>
            <person name="Haridas S."/>
            <person name="Albert R."/>
            <person name="Binder M."/>
            <person name="Bloem J."/>
            <person name="Labutti K."/>
            <person name="Salamov A."/>
            <person name="Andreopoulos B."/>
            <person name="Baker S.E."/>
            <person name="Barry K."/>
            <person name="Bills G."/>
            <person name="Bluhm B.H."/>
            <person name="Cannon C."/>
            <person name="Castanera R."/>
            <person name="Culley D.E."/>
            <person name="Daum C."/>
            <person name="Ezra D."/>
            <person name="Gonzalez J.B."/>
            <person name="Henrissat B."/>
            <person name="Kuo A."/>
            <person name="Liang C."/>
            <person name="Lipzen A."/>
            <person name="Lutzoni F."/>
            <person name="Magnuson J."/>
            <person name="Mondo S."/>
            <person name="Nolan M."/>
            <person name="Ohm R."/>
            <person name="Pangilinan J."/>
            <person name="Park H.-J."/>
            <person name="Ramirez L."/>
            <person name="Alfaro M."/>
            <person name="Sun H."/>
            <person name="Tritt A."/>
            <person name="Yoshinaga Y."/>
            <person name="Zwiers L.-H."/>
            <person name="Turgeon B.G."/>
            <person name="Goodwin S.B."/>
            <person name="Spatafora J.W."/>
            <person name="Crous P.W."/>
            <person name="Grigoriev I.V."/>
        </authorList>
    </citation>
    <scope>NUCLEOTIDE SEQUENCE</scope>
    <source>
        <strain evidence="7 9">CBS 781.70</strain>
    </source>
</reference>
<name>A0A6G1G150_9PEZI</name>
<dbReference type="OrthoDB" id="3890746at2759"/>
<keyword evidence="4 5" id="KW-0472">Membrane</keyword>
<keyword evidence="3 5" id="KW-1133">Transmembrane helix</keyword>
<gene>
    <name evidence="7 9" type="ORF">P152DRAFT_398484</name>
</gene>
<organism evidence="7">
    <name type="scientific">Eremomyces bilateralis CBS 781.70</name>
    <dbReference type="NCBI Taxonomy" id="1392243"/>
    <lineage>
        <taxon>Eukaryota</taxon>
        <taxon>Fungi</taxon>
        <taxon>Dikarya</taxon>
        <taxon>Ascomycota</taxon>
        <taxon>Pezizomycotina</taxon>
        <taxon>Dothideomycetes</taxon>
        <taxon>Dothideomycetes incertae sedis</taxon>
        <taxon>Eremomycetales</taxon>
        <taxon>Eremomycetaceae</taxon>
        <taxon>Eremomyces</taxon>
    </lineage>
</organism>
<feature type="transmembrane region" description="Helical" evidence="5">
    <location>
        <begin position="94"/>
        <end position="117"/>
    </location>
</feature>
<dbReference type="AlphaFoldDB" id="A0A6G1G150"/>
<dbReference type="RefSeq" id="XP_033533394.1">
    <property type="nucleotide sequence ID" value="XM_033676465.1"/>
</dbReference>
<evidence type="ECO:0000313" key="8">
    <source>
        <dbReference type="Proteomes" id="UP000504638"/>
    </source>
</evidence>
<protein>
    <submittedName>
        <fullName evidence="7 9">Uncharacterized protein</fullName>
    </submittedName>
</protein>
<evidence type="ECO:0000313" key="9">
    <source>
        <dbReference type="RefSeq" id="XP_033533394.1"/>
    </source>
</evidence>
<feature type="chain" id="PRO_5044631755" evidence="6">
    <location>
        <begin position="24"/>
        <end position="174"/>
    </location>
</feature>
<dbReference type="Proteomes" id="UP000504638">
    <property type="component" value="Unplaced"/>
</dbReference>
<keyword evidence="2 5" id="KW-0812">Transmembrane</keyword>
<sequence>MAVANLLWITLLAISALTVLLAGATIGSAAYTLQQYKDQKAQNNPWWLPIWTDHFDLNGTKSLIASGSVSLALGLVYFLALAIPRFQVAGRPKLSLAIASATAIPSVVVSVFAIAFVQVLNQKSPDVDTIESWTCRWSQTPAIAKELSVPATFTNEGFGTLCTASVRDEPLPFL</sequence>
<evidence type="ECO:0000256" key="6">
    <source>
        <dbReference type="SAM" id="SignalP"/>
    </source>
</evidence>
<evidence type="ECO:0000256" key="3">
    <source>
        <dbReference type="ARBA" id="ARBA00022989"/>
    </source>
</evidence>
<feature type="signal peptide" evidence="6">
    <location>
        <begin position="1"/>
        <end position="23"/>
    </location>
</feature>
<keyword evidence="8" id="KW-1185">Reference proteome</keyword>
<keyword evidence="6" id="KW-0732">Signal</keyword>
<evidence type="ECO:0000256" key="2">
    <source>
        <dbReference type="ARBA" id="ARBA00022692"/>
    </source>
</evidence>
<evidence type="ECO:0000256" key="4">
    <source>
        <dbReference type="ARBA" id="ARBA00023136"/>
    </source>
</evidence>